<keyword evidence="1" id="KW-0732">Signal</keyword>
<name>A0A1D8GDG7_9FIRM</name>
<sequence>MKSFCRILAICLCALLLSSCNIVRDNEQVNIEKSTVETGMPTNIPNEDNNSYEGTYQYDYTDDTEDLIEDHYIVLRRVEGKLEGIYYGTSDDFDQAREGYFPGFYVSNMIGLSIDKSEIAFDIKLKQSDLFSKPIELKYRSSEEVSKSDNLIWVNSHIVEGSDKNAKHFQGEIADEEIRLLIDGELRIFKKIK</sequence>
<reference evidence="2 3" key="1">
    <citation type="submission" date="2016-09" db="EMBL/GenBank/DDBJ databases">
        <title>Genomic analysis reveals versatility of anaerobic energy metabolism of Geosporobacter ferrireducens IRF9 of phylum Firmicutes.</title>
        <authorList>
            <person name="Kim S.-J."/>
        </authorList>
    </citation>
    <scope>NUCLEOTIDE SEQUENCE [LARGE SCALE GENOMIC DNA]</scope>
    <source>
        <strain evidence="2 3">IRF9</strain>
    </source>
</reference>
<dbReference type="PROSITE" id="PS51257">
    <property type="entry name" value="PROKAR_LIPOPROTEIN"/>
    <property type="match status" value="1"/>
</dbReference>
<dbReference type="OrthoDB" id="1355849at2"/>
<organism evidence="2 3">
    <name type="scientific">Geosporobacter ferrireducens</name>
    <dbReference type="NCBI Taxonomy" id="1424294"/>
    <lineage>
        <taxon>Bacteria</taxon>
        <taxon>Bacillati</taxon>
        <taxon>Bacillota</taxon>
        <taxon>Clostridia</taxon>
        <taxon>Peptostreptococcales</taxon>
        <taxon>Thermotaleaceae</taxon>
        <taxon>Geosporobacter</taxon>
    </lineage>
</organism>
<dbReference type="KEGG" id="gfe:Gferi_04855"/>
<evidence type="ECO:0008006" key="4">
    <source>
        <dbReference type="Google" id="ProtNLM"/>
    </source>
</evidence>
<proteinExistence type="predicted"/>
<gene>
    <name evidence="2" type="ORF">Gferi_04855</name>
</gene>
<feature type="chain" id="PRO_5009107417" description="Lipoprotein" evidence="1">
    <location>
        <begin position="24"/>
        <end position="193"/>
    </location>
</feature>
<feature type="signal peptide" evidence="1">
    <location>
        <begin position="1"/>
        <end position="23"/>
    </location>
</feature>
<accession>A0A1D8GDG7</accession>
<evidence type="ECO:0000313" key="3">
    <source>
        <dbReference type="Proteomes" id="UP000095743"/>
    </source>
</evidence>
<evidence type="ECO:0000256" key="1">
    <source>
        <dbReference type="SAM" id="SignalP"/>
    </source>
</evidence>
<protein>
    <recommendedName>
        <fullName evidence="4">Lipoprotein</fullName>
    </recommendedName>
</protein>
<dbReference type="RefSeq" id="WP_069974507.1">
    <property type="nucleotide sequence ID" value="NZ_CP017269.1"/>
</dbReference>
<dbReference type="AlphaFoldDB" id="A0A1D8GDG7"/>
<evidence type="ECO:0000313" key="2">
    <source>
        <dbReference type="EMBL" id="AOT68941.1"/>
    </source>
</evidence>
<dbReference type="Proteomes" id="UP000095743">
    <property type="component" value="Chromosome"/>
</dbReference>
<dbReference type="EMBL" id="CP017269">
    <property type="protein sequence ID" value="AOT68941.1"/>
    <property type="molecule type" value="Genomic_DNA"/>
</dbReference>
<keyword evidence="3" id="KW-1185">Reference proteome</keyword>